<dbReference type="PANTHER" id="PTHR30535">
    <property type="entry name" value="VITAMIN B12-BINDING PROTEIN"/>
    <property type="match status" value="1"/>
</dbReference>
<dbReference type="InterPro" id="IPR002491">
    <property type="entry name" value="ABC_transptr_periplasmic_BD"/>
</dbReference>
<dbReference type="STRING" id="1076551.HA48_12960"/>
<feature type="signal peptide" evidence="1">
    <location>
        <begin position="1"/>
        <end position="22"/>
    </location>
</feature>
<dbReference type="InterPro" id="IPR050902">
    <property type="entry name" value="ABC_Transporter_SBP"/>
</dbReference>
<sequence>MSGKWLLVIPALLWSLSGLAQALTVTDLAGRTVTLHAPAQRIILADSRMLLPMLLLHPGETPKNIVAWDDSLQTRAPDMGRYFTKLFPQLGAIRVFTNPYRSPFSMEQAAPLRPDLVVFDTGILAKLRSEGTLALLEKSGIPVIFIDFRHQPLRNAPASLRLLGAVTGQTQQAERFLQRWNQLLQRTRERVAAIPQDQWPGVVFENHAGMTGMQCCAVFGRESFGEFIPAAGGRNLMADKVPARGADISPELLIVARPDVWLLSGADWSQRGGTSQAVPLGYEASRATTLPRLQALMQRPTVSVLPVANSPRVMAIYHQFYDSPFNVIALEAMAKLFHPQAFADIDPQADLEALYRDYAGVPYHGLFFVQP</sequence>
<protein>
    <submittedName>
        <fullName evidence="3">Iron transporter</fullName>
    </submittedName>
</protein>
<dbReference type="RefSeq" id="WP_128601720.1">
    <property type="nucleotide sequence ID" value="NZ_MLFS01000035.1"/>
</dbReference>
<proteinExistence type="predicted"/>
<dbReference type="Pfam" id="PF01497">
    <property type="entry name" value="Peripla_BP_2"/>
    <property type="match status" value="1"/>
</dbReference>
<evidence type="ECO:0000259" key="2">
    <source>
        <dbReference type="PROSITE" id="PS50983"/>
    </source>
</evidence>
<dbReference type="Proteomes" id="UP000193104">
    <property type="component" value="Unassembled WGS sequence"/>
</dbReference>
<dbReference type="Gene3D" id="3.40.50.1980">
    <property type="entry name" value="Nitrogenase molybdenum iron protein domain"/>
    <property type="match status" value="2"/>
</dbReference>
<dbReference type="OrthoDB" id="9775594at2"/>
<feature type="domain" description="Fe/B12 periplasmic-binding" evidence="2">
    <location>
        <begin position="41"/>
        <end position="345"/>
    </location>
</feature>
<evidence type="ECO:0000313" key="3">
    <source>
        <dbReference type="EMBL" id="ORM72757.1"/>
    </source>
</evidence>
<dbReference type="EMBL" id="MLFS01000035">
    <property type="protein sequence ID" value="ORM72757.1"/>
    <property type="molecule type" value="Genomic_DNA"/>
</dbReference>
<name>A0A1X1D811_9GAMM</name>
<organism evidence="3 4">
    <name type="scientific">Pantoea wallisii</name>
    <dbReference type="NCBI Taxonomy" id="1076551"/>
    <lineage>
        <taxon>Bacteria</taxon>
        <taxon>Pseudomonadati</taxon>
        <taxon>Pseudomonadota</taxon>
        <taxon>Gammaproteobacteria</taxon>
        <taxon>Enterobacterales</taxon>
        <taxon>Erwiniaceae</taxon>
        <taxon>Pantoea</taxon>
    </lineage>
</organism>
<keyword evidence="1" id="KW-0732">Signal</keyword>
<keyword evidence="4" id="KW-1185">Reference proteome</keyword>
<dbReference type="PANTHER" id="PTHR30535:SF34">
    <property type="entry name" value="MOLYBDATE-BINDING PROTEIN MOLA"/>
    <property type="match status" value="1"/>
</dbReference>
<reference evidence="3 4" key="1">
    <citation type="journal article" date="2017" name="Antonie Van Leeuwenhoek">
        <title>Phylogenomic resolution of the bacterial genus Pantoea and its relationship with Erwinia and Tatumella.</title>
        <authorList>
            <person name="Palmer M."/>
            <person name="Steenkamp E.T."/>
            <person name="Coetzee M.P."/>
            <person name="Chan W.Y."/>
            <person name="van Zyl E."/>
            <person name="De Maayer P."/>
            <person name="Coutinho T.A."/>
            <person name="Blom J."/>
            <person name="Smits T.H."/>
            <person name="Duffy B."/>
            <person name="Venter S.N."/>
        </authorList>
    </citation>
    <scope>NUCLEOTIDE SEQUENCE [LARGE SCALE GENOMIC DNA]</scope>
    <source>
        <strain evidence="3 4">LMG 26277</strain>
    </source>
</reference>
<dbReference type="AlphaFoldDB" id="A0A1X1D811"/>
<gene>
    <name evidence="3" type="ORF">HA48_12960</name>
</gene>
<comment type="caution">
    <text evidence="3">The sequence shown here is derived from an EMBL/GenBank/DDBJ whole genome shotgun (WGS) entry which is preliminary data.</text>
</comment>
<evidence type="ECO:0000313" key="4">
    <source>
        <dbReference type="Proteomes" id="UP000193104"/>
    </source>
</evidence>
<dbReference type="SUPFAM" id="SSF53807">
    <property type="entry name" value="Helical backbone' metal receptor"/>
    <property type="match status" value="1"/>
</dbReference>
<accession>A0A1X1D811</accession>
<evidence type="ECO:0000256" key="1">
    <source>
        <dbReference type="SAM" id="SignalP"/>
    </source>
</evidence>
<feature type="chain" id="PRO_5013253324" evidence="1">
    <location>
        <begin position="23"/>
        <end position="371"/>
    </location>
</feature>
<dbReference type="PROSITE" id="PS50983">
    <property type="entry name" value="FE_B12_PBP"/>
    <property type="match status" value="1"/>
</dbReference>